<dbReference type="KEGG" id="vg:41699979"/>
<name>A0A2H4UZW6_9ABAC</name>
<dbReference type="Pfam" id="PF05815">
    <property type="entry name" value="AcMNPV_Orf101"/>
    <property type="match status" value="1"/>
</dbReference>
<evidence type="ECO:0000313" key="2">
    <source>
        <dbReference type="Proteomes" id="UP000290445"/>
    </source>
</evidence>
<dbReference type="Proteomes" id="UP000290445">
    <property type="component" value="Segment"/>
</dbReference>
<accession>A0A2H4UZW6</accession>
<protein>
    <submittedName>
        <fullName evidence="1">P40</fullName>
    </submittedName>
</protein>
<keyword evidence="2" id="KW-1185">Reference proteome</keyword>
<evidence type="ECO:0000313" key="1">
    <source>
        <dbReference type="EMBL" id="AUA60316.1"/>
    </source>
</evidence>
<sequence length="332" mass="38185">MSSVSLFLGIETLKNKIDPAMRMPIWPKFFPILVNQNAGVDFTITEIVDLLTNTARMSLIRSQETSAALTSQFANPTTGTVQQVARPPATSFIGVMKPTPSDNSDLASLQRKCRQLLKYYTEAAGSTTEFFIGDITKCMIFLKITPSYASLYNFLQESMYKDYDCPPALNELEKSYIVNQLREITGLDNKVDYEALKILRVTLGRLFNYPIARYPRIILMEGIKKVRNEKLYEIEEIITQRWDTMIRLEPQFVIDEKSRRIVENENIDLTDQMLKSIEHINVDRVFTNAMNAILHSTIENCAMSNCRFNIEDYNHIYNCADVDEVVKKKRIV</sequence>
<dbReference type="OrthoDB" id="7368at10239"/>
<organism evidence="1 2">
    <name type="scientific">Operophtera brumata nucleopolyhedrovirus</name>
    <dbReference type="NCBI Taxonomy" id="1046267"/>
    <lineage>
        <taxon>Viruses</taxon>
        <taxon>Viruses incertae sedis</taxon>
        <taxon>Naldaviricetes</taxon>
        <taxon>Lefavirales</taxon>
        <taxon>Baculoviridae</taxon>
        <taxon>Alphabaculovirus</taxon>
        <taxon>Alphabaculovirus opbrumatae</taxon>
    </lineage>
</organism>
<proteinExistence type="predicted"/>
<dbReference type="GeneID" id="41699979"/>
<dbReference type="InterPro" id="IPR008562">
    <property type="entry name" value="AcMNPV_C42"/>
</dbReference>
<dbReference type="RefSeq" id="YP_009552645.1">
    <property type="nucleotide sequence ID" value="NC_040621.1"/>
</dbReference>
<reference evidence="1 2" key="1">
    <citation type="journal article" date="2017" name="Viruses">
        <title>The Operophtera brumata Nucleopolyhedrovirus (OpbuNPV) Represents an Early, Divergent Lineage within Genus Alphabaculovirus.</title>
        <authorList>
            <person name="Harrison R.L."/>
            <person name="Rowley D.L."/>
            <person name="Mowery J.D."/>
            <person name="Bauchan G.R."/>
            <person name="Burand J.P."/>
        </authorList>
    </citation>
    <scope>NUCLEOTIDE SEQUENCE [LARGE SCALE GENOMIC DNA]</scope>
    <source>
        <strain evidence="1">OpbuNPV-MA</strain>
    </source>
</reference>
<dbReference type="EMBL" id="MF614691">
    <property type="protein sequence ID" value="AUA60316.1"/>
    <property type="molecule type" value="Genomic_DNA"/>
</dbReference>